<dbReference type="Pfam" id="PF08284">
    <property type="entry name" value="RVP_2"/>
    <property type="match status" value="1"/>
</dbReference>
<evidence type="ECO:0000313" key="15">
    <source>
        <dbReference type="Proteomes" id="UP000325315"/>
    </source>
</evidence>
<dbReference type="GO" id="GO:0004190">
    <property type="term" value="F:aspartic-type endopeptidase activity"/>
    <property type="evidence" value="ECO:0007669"/>
    <property type="project" value="UniProtKB-KW"/>
</dbReference>
<organism evidence="14 15">
    <name type="scientific">Gossypium australe</name>
    <dbReference type="NCBI Taxonomy" id="47621"/>
    <lineage>
        <taxon>Eukaryota</taxon>
        <taxon>Viridiplantae</taxon>
        <taxon>Streptophyta</taxon>
        <taxon>Embryophyta</taxon>
        <taxon>Tracheophyta</taxon>
        <taxon>Spermatophyta</taxon>
        <taxon>Magnoliopsida</taxon>
        <taxon>eudicotyledons</taxon>
        <taxon>Gunneridae</taxon>
        <taxon>Pentapetalae</taxon>
        <taxon>rosids</taxon>
        <taxon>malvids</taxon>
        <taxon>Malvales</taxon>
        <taxon>Malvaceae</taxon>
        <taxon>Malvoideae</taxon>
        <taxon>Gossypium</taxon>
    </lineage>
</organism>
<evidence type="ECO:0000313" key="14">
    <source>
        <dbReference type="EMBL" id="KAA3469278.1"/>
    </source>
</evidence>
<dbReference type="GO" id="GO:0006310">
    <property type="term" value="P:DNA recombination"/>
    <property type="evidence" value="ECO:0007669"/>
    <property type="project" value="UniProtKB-KW"/>
</dbReference>
<evidence type="ECO:0000256" key="4">
    <source>
        <dbReference type="ARBA" id="ARBA00022801"/>
    </source>
</evidence>
<evidence type="ECO:0000256" key="11">
    <source>
        <dbReference type="SAM" id="MobiDB-lite"/>
    </source>
</evidence>
<dbReference type="Gene3D" id="2.40.70.10">
    <property type="entry name" value="Acid Proteases"/>
    <property type="match status" value="1"/>
</dbReference>
<accession>A0A5B6VJQ2</accession>
<dbReference type="EMBL" id="SMMG02000006">
    <property type="protein sequence ID" value="KAA3469278.1"/>
    <property type="molecule type" value="Genomic_DNA"/>
</dbReference>
<dbReference type="GO" id="GO:0003964">
    <property type="term" value="F:RNA-directed DNA polymerase activity"/>
    <property type="evidence" value="ECO:0007669"/>
    <property type="project" value="UniProtKB-KW"/>
</dbReference>
<dbReference type="Gene3D" id="3.30.420.10">
    <property type="entry name" value="Ribonuclease H-like superfamily/Ribonuclease H"/>
    <property type="match status" value="1"/>
</dbReference>
<dbReference type="InterPro" id="IPR021109">
    <property type="entry name" value="Peptidase_aspartic_dom_sf"/>
</dbReference>
<dbReference type="InterPro" id="IPR012337">
    <property type="entry name" value="RNaseH-like_sf"/>
</dbReference>
<evidence type="ECO:0000256" key="6">
    <source>
        <dbReference type="ARBA" id="ARBA00022908"/>
    </source>
</evidence>
<evidence type="ECO:0000256" key="8">
    <source>
        <dbReference type="ARBA" id="ARBA00022932"/>
    </source>
</evidence>
<protein>
    <submittedName>
        <fullName evidence="14">Retrotransposable element Tf2</fullName>
    </submittedName>
</protein>
<keyword evidence="6" id="KW-0229">DNA integration</keyword>
<dbReference type="InterPro" id="IPR041588">
    <property type="entry name" value="Integrase_H2C2"/>
</dbReference>
<keyword evidence="7" id="KW-0695">RNA-directed DNA polymerase</keyword>
<dbReference type="PANTHER" id="PTHR37984:SF15">
    <property type="entry name" value="INTEGRASE CATALYTIC DOMAIN-CONTAINING PROTEIN"/>
    <property type="match status" value="1"/>
</dbReference>
<evidence type="ECO:0000256" key="9">
    <source>
        <dbReference type="ARBA" id="ARBA00023125"/>
    </source>
</evidence>
<feature type="compositionally biased region" description="Basic residues" evidence="11">
    <location>
        <begin position="15"/>
        <end position="26"/>
    </location>
</feature>
<proteinExistence type="predicted"/>
<dbReference type="Gene3D" id="1.10.340.70">
    <property type="match status" value="1"/>
</dbReference>
<feature type="domain" description="Integrase zinc-binding" evidence="12">
    <location>
        <begin position="461"/>
        <end position="513"/>
    </location>
</feature>
<feature type="region of interest" description="Disordered" evidence="11">
    <location>
        <begin position="1"/>
        <end position="28"/>
    </location>
</feature>
<evidence type="ECO:0000256" key="10">
    <source>
        <dbReference type="ARBA" id="ARBA00023172"/>
    </source>
</evidence>
<dbReference type="GO" id="GO:0015074">
    <property type="term" value="P:DNA integration"/>
    <property type="evidence" value="ECO:0007669"/>
    <property type="project" value="UniProtKB-KW"/>
</dbReference>
<dbReference type="Proteomes" id="UP000325315">
    <property type="component" value="Unassembled WGS sequence"/>
</dbReference>
<dbReference type="Gene3D" id="3.10.10.10">
    <property type="entry name" value="HIV Type 1 Reverse Transcriptase, subunit A, domain 1"/>
    <property type="match status" value="1"/>
</dbReference>
<evidence type="ECO:0000256" key="7">
    <source>
        <dbReference type="ARBA" id="ARBA00022918"/>
    </source>
</evidence>
<evidence type="ECO:0000256" key="1">
    <source>
        <dbReference type="ARBA" id="ARBA00022670"/>
    </source>
</evidence>
<dbReference type="Pfam" id="PF24626">
    <property type="entry name" value="SH3_Tf2-1"/>
    <property type="match status" value="1"/>
</dbReference>
<name>A0A5B6VJQ2_9ROSI</name>
<dbReference type="PANTHER" id="PTHR37984">
    <property type="entry name" value="PROTEIN CBG26694"/>
    <property type="match status" value="1"/>
</dbReference>
<dbReference type="InterPro" id="IPR036397">
    <property type="entry name" value="RNaseH_sf"/>
</dbReference>
<keyword evidence="3" id="KW-0064">Aspartyl protease</keyword>
<reference evidence="15" key="1">
    <citation type="journal article" date="2019" name="Plant Biotechnol. J.">
        <title>Genome sequencing of the Australian wild diploid species Gossypium australe highlights disease resistance and delayed gland morphogenesis.</title>
        <authorList>
            <person name="Cai Y."/>
            <person name="Cai X."/>
            <person name="Wang Q."/>
            <person name="Wang P."/>
            <person name="Zhang Y."/>
            <person name="Cai C."/>
            <person name="Xu Y."/>
            <person name="Wang K."/>
            <person name="Zhou Z."/>
            <person name="Wang C."/>
            <person name="Geng S."/>
            <person name="Li B."/>
            <person name="Dong Q."/>
            <person name="Hou Y."/>
            <person name="Wang H."/>
            <person name="Ai P."/>
            <person name="Liu Z."/>
            <person name="Yi F."/>
            <person name="Sun M."/>
            <person name="An G."/>
            <person name="Cheng J."/>
            <person name="Zhang Y."/>
            <person name="Shi Q."/>
            <person name="Xie Y."/>
            <person name="Shi X."/>
            <person name="Chang Y."/>
            <person name="Huang F."/>
            <person name="Chen Y."/>
            <person name="Hong S."/>
            <person name="Mi L."/>
            <person name="Sun Q."/>
            <person name="Zhang L."/>
            <person name="Zhou B."/>
            <person name="Peng R."/>
            <person name="Zhang X."/>
            <person name="Liu F."/>
        </authorList>
    </citation>
    <scope>NUCLEOTIDE SEQUENCE [LARGE SCALE GENOMIC DNA]</scope>
    <source>
        <strain evidence="15">cv. PA1801</strain>
    </source>
</reference>
<dbReference type="SUPFAM" id="SSF56672">
    <property type="entry name" value="DNA/RNA polymerases"/>
    <property type="match status" value="1"/>
</dbReference>
<feature type="domain" description="Tf2-1-like SH3-like" evidence="13">
    <location>
        <begin position="675"/>
        <end position="739"/>
    </location>
</feature>
<dbReference type="GO" id="GO:0003677">
    <property type="term" value="F:DNA binding"/>
    <property type="evidence" value="ECO:0007669"/>
    <property type="project" value="UniProtKB-KW"/>
</dbReference>
<dbReference type="AlphaFoldDB" id="A0A5B6VJQ2"/>
<dbReference type="InterPro" id="IPR050951">
    <property type="entry name" value="Retrovirus_Pol_polyprotein"/>
</dbReference>
<dbReference type="OrthoDB" id="1738534at2759"/>
<dbReference type="CDD" id="cd00303">
    <property type="entry name" value="retropepsin_like"/>
    <property type="match status" value="1"/>
</dbReference>
<comment type="caution">
    <text evidence="14">The sequence shown here is derived from an EMBL/GenBank/DDBJ whole genome shotgun (WGS) entry which is preliminary data.</text>
</comment>
<keyword evidence="4" id="KW-0378">Hydrolase</keyword>
<keyword evidence="8" id="KW-0808">Transferase</keyword>
<keyword evidence="1" id="KW-0645">Protease</keyword>
<keyword evidence="5" id="KW-0460">Magnesium</keyword>
<keyword evidence="8" id="KW-0239">DNA-directed DNA polymerase</keyword>
<evidence type="ECO:0000259" key="13">
    <source>
        <dbReference type="Pfam" id="PF24626"/>
    </source>
</evidence>
<dbReference type="Pfam" id="PF17921">
    <property type="entry name" value="Integrase_H2C2"/>
    <property type="match status" value="1"/>
</dbReference>
<evidence type="ECO:0000259" key="12">
    <source>
        <dbReference type="Pfam" id="PF17921"/>
    </source>
</evidence>
<keyword evidence="10" id="KW-0233">DNA recombination</keyword>
<dbReference type="InterPro" id="IPR043502">
    <property type="entry name" value="DNA/RNA_pol_sf"/>
</dbReference>
<dbReference type="InterPro" id="IPR056924">
    <property type="entry name" value="SH3_Tf2-1"/>
</dbReference>
<evidence type="ECO:0000256" key="3">
    <source>
        <dbReference type="ARBA" id="ARBA00022750"/>
    </source>
</evidence>
<dbReference type="SUPFAM" id="SSF50630">
    <property type="entry name" value="Acid proteases"/>
    <property type="match status" value="1"/>
</dbReference>
<dbReference type="SUPFAM" id="SSF53098">
    <property type="entry name" value="Ribonuclease H-like"/>
    <property type="match status" value="1"/>
</dbReference>
<keyword evidence="2" id="KW-0479">Metal-binding</keyword>
<keyword evidence="8" id="KW-0548">Nucleotidyltransferase</keyword>
<dbReference type="GO" id="GO:0003887">
    <property type="term" value="F:DNA-directed DNA polymerase activity"/>
    <property type="evidence" value="ECO:0007669"/>
    <property type="project" value="UniProtKB-KW"/>
</dbReference>
<dbReference type="GO" id="GO:0006508">
    <property type="term" value="P:proteolysis"/>
    <property type="evidence" value="ECO:0007669"/>
    <property type="project" value="UniProtKB-KW"/>
</dbReference>
<dbReference type="GO" id="GO:0046872">
    <property type="term" value="F:metal ion binding"/>
    <property type="evidence" value="ECO:0007669"/>
    <property type="project" value="UniProtKB-KW"/>
</dbReference>
<evidence type="ECO:0000256" key="5">
    <source>
        <dbReference type="ARBA" id="ARBA00022842"/>
    </source>
</evidence>
<evidence type="ECO:0000256" key="2">
    <source>
        <dbReference type="ARBA" id="ARBA00022723"/>
    </source>
</evidence>
<keyword evidence="15" id="KW-1185">Reference proteome</keyword>
<gene>
    <name evidence="14" type="ORF">EPI10_015083</name>
</gene>
<sequence length="810" mass="91058">MLSTRAISGRPSGATRRRRRPPKNVGKKSAAAIGRANCCVDLGGRASSVHGLQRACVVHPLRDKGIKTLSILMALEGVTTRMQKELGMMQGELTQLQVEFTQLDTRIDARLKDFQEGIKSEVRSEFHDGFLSLLNRMNLPQTYALSIFISNSKLEIGQYLRLFKPQTLVEGYNLVRQVENIMLGPGHNTISFPTVIGHTEVAVLVDSGNTHNFIDFKMAKRLNLAVESGSTLRVMVANRVRLSTQGLCRTVSWEAQGYNFTTDFLILSVKGFDLVLGIHWLLSLSPIVWNFSNLTMQFNHMGQNCILQGIVLGSLHIVPNSQLSKCMSLTPTGLPPPRLQDHMIPLIDDSKVVKVRPYRYPVVQKIEIEKLIQEMMQAGIVRDNNSPFASPVVEYLGHVISQGVVSMDRTKVAGVLDWSPPKSVKELALRIQWQTLCLGNLMTTLINSSNVKEVLTLLGLRHIFSLFHNNAMGGHSGIHATHHKIFVLLYWKGLSKDVKHWVWKCVVCQCFKADTSTSPGFLQPLPIPGCAWTVISMDFIKGLPLSQGKYAILIVIDRLTKYGHFIALAYPFTAFTVAQEYLSHIYKLHGIPQSIWYNPTYHSAIQITHYEALYGQDPPLHLPYLPGASLVATVDLILQHREVMRKVLKFHLTRAQDRMKQIADKRWSERDFQVGDLVYLKLQPYRQHSLRKFKNQKLAPLYFGPFPVEACVGEVTYKLLLPPSARIHSTFHVSQLNKHIGSAVSASTLPPLGSDGALLKTSIRVLDKCLVKQGNHAAVEVLVEWANTFPKDSTWENLHDLQRRFPTFDP</sequence>
<keyword evidence="9" id="KW-0238">DNA-binding</keyword>